<reference evidence="2" key="1">
    <citation type="submission" date="2009-10" db="EMBL/GenBank/DDBJ databases">
        <title>Diversity of trophic interactions inside an arsenic-rich microbial ecosystem.</title>
        <authorList>
            <person name="Bertin P.N."/>
            <person name="Heinrich-Salmeron A."/>
            <person name="Pelletier E."/>
            <person name="Goulhen-Chollet F."/>
            <person name="Arsene-Ploetze F."/>
            <person name="Gallien S."/>
            <person name="Calteau A."/>
            <person name="Vallenet D."/>
            <person name="Casiot C."/>
            <person name="Chane-Woon-Ming B."/>
            <person name="Giloteaux L."/>
            <person name="Barakat M."/>
            <person name="Bonnefoy V."/>
            <person name="Bruneel O."/>
            <person name="Chandler M."/>
            <person name="Cleiss J."/>
            <person name="Duran R."/>
            <person name="Elbaz-Poulichet F."/>
            <person name="Fonknechten N."/>
            <person name="Lauga B."/>
            <person name="Mornico D."/>
            <person name="Ortet P."/>
            <person name="Schaeffer C."/>
            <person name="Siguier P."/>
            <person name="Alexander Thil Smith A."/>
            <person name="Van Dorsselaer A."/>
            <person name="Weissenbach J."/>
            <person name="Medigue C."/>
            <person name="Le Paslier D."/>
        </authorList>
    </citation>
    <scope>NUCLEOTIDE SEQUENCE</scope>
</reference>
<comment type="caution">
    <text evidence="2">The sequence shown here is derived from an EMBL/GenBank/DDBJ whole genome shotgun (WGS) entry which is preliminary data.</text>
</comment>
<dbReference type="Pfam" id="PF04773">
    <property type="entry name" value="FecR"/>
    <property type="match status" value="1"/>
</dbReference>
<evidence type="ECO:0000313" key="2">
    <source>
        <dbReference type="EMBL" id="CBH99596.1"/>
    </source>
</evidence>
<name>E6PXD7_9ZZZZ</name>
<dbReference type="EMBL" id="CABN01000033">
    <property type="protein sequence ID" value="CBH99596.1"/>
    <property type="molecule type" value="Genomic_DNA"/>
</dbReference>
<sequence length="305" mass="32638">MKHKWITLVLVGITVLGAAAYGEDPARPGTLNYVEGTAYLQGKLLSSKDIGSTELKTGQMLTTGDGKAEMLLTPGVFLRIDDNSAIRMVSPRLMQTQIELVQGKAAVEVDDIHKDNDLEIIVGGVRTQMIQNGYYEFDANHPMAMVFKGKAAVATGNDKYKLIKASQEFALSDNLSGKPSHFDEAANEGELYKWSNLRSEYLAEANNQMAGDYADAGGYAPGWFWDPYGFDYTYIGMGPMWSPFGFGFYPFGYGGFYGGGFYGGGFYGRGGYGRGGYGGGVGRPGFGGGVAHVGGGMRGGGGGRR</sequence>
<organism evidence="2">
    <name type="scientific">mine drainage metagenome</name>
    <dbReference type="NCBI Taxonomy" id="410659"/>
    <lineage>
        <taxon>unclassified sequences</taxon>
        <taxon>metagenomes</taxon>
        <taxon>ecological metagenomes</taxon>
    </lineage>
</organism>
<dbReference type="AlphaFoldDB" id="E6PXD7"/>
<gene>
    <name evidence="2" type="ORF">CARN3_0534</name>
</gene>
<proteinExistence type="predicted"/>
<accession>E6PXD7</accession>
<protein>
    <recommendedName>
        <fullName evidence="1">FecR protein domain-containing protein</fullName>
    </recommendedName>
</protein>
<feature type="domain" description="FecR protein" evidence="1">
    <location>
        <begin position="62"/>
        <end position="137"/>
    </location>
</feature>
<evidence type="ECO:0000259" key="1">
    <source>
        <dbReference type="Pfam" id="PF04773"/>
    </source>
</evidence>
<dbReference type="InterPro" id="IPR006860">
    <property type="entry name" value="FecR"/>
</dbReference>